<dbReference type="FunFam" id="3.40.50.300:FF:001091">
    <property type="entry name" value="Probable disease resistance protein At1g61300"/>
    <property type="match status" value="1"/>
</dbReference>
<dbReference type="AlphaFoldDB" id="A0A835I2S0"/>
<accession>A0A835I2S0</accession>
<dbReference type="InterPro" id="IPR055414">
    <property type="entry name" value="LRR_R13L4/SHOC2-like"/>
</dbReference>
<name>A0A835I2S0_9MAGN</name>
<feature type="domain" description="Disease resistance R13L4/SHOC-2-like LRR" evidence="5">
    <location>
        <begin position="291"/>
        <end position="489"/>
    </location>
</feature>
<feature type="domain" description="NB-ARC" evidence="3">
    <location>
        <begin position="1"/>
        <end position="156"/>
    </location>
</feature>
<keyword evidence="7" id="KW-1185">Reference proteome</keyword>
<dbReference type="InterPro" id="IPR027417">
    <property type="entry name" value="P-loop_NTPase"/>
</dbReference>
<evidence type="ECO:0008006" key="8">
    <source>
        <dbReference type="Google" id="ProtNLM"/>
    </source>
</evidence>
<evidence type="ECO:0000256" key="2">
    <source>
        <dbReference type="ARBA" id="ARBA00022821"/>
    </source>
</evidence>
<sequence>MSIYGMGGSGKTTLVSSIYNNQNVQSNFDCYAWITVSQAYKIQELFRSLLKELFESQKELVAHDLRTMEYRQLVEILVDYLERRRYFIVLDDVWSISLWWEIRVALPEGVKSSRIILTTRNEEIASFSYGVGSFIHHIQPLQKDEAWSFFCRIAFSYVKNKCCPNEVSKIARLIVSKCQGLPLAIVAMGVSCRKRDSFIKPKRLFRLWIAEGFVAERRGMTLEEVAETYFMELVSQNMVQVEERRDCGRPTLCRMHDLLRELALSTSESENFCLVYEESVATEICRVRRLSIHVINGIEATDEIVKQLGKLTQLQKIGFVKITEEHGTELCKSIQKLKLLNTLSLMVFDAGETLKMDAMWSPPPLLQKINFIGKLEKVPLWLGALHLLTSLCLRWSQLTEDPPTCIHALPRVSKLFLINAYNGRKLYFRKEWFPKLKFLTLSTLQELNQVTIEEGALPRLQSLDLVRCQELKMVPEGIKHLINLQKLYLADAQKELVEQFRGGADRPKFQHIPEIGNHNKTNDGWNYERLSSVSVNNDKYSRAGAKYRHII</sequence>
<reference evidence="6 7" key="1">
    <citation type="submission" date="2020-10" db="EMBL/GenBank/DDBJ databases">
        <title>The Coptis chinensis genome and diversification of protoberbering-type alkaloids.</title>
        <authorList>
            <person name="Wang B."/>
            <person name="Shu S."/>
            <person name="Song C."/>
            <person name="Liu Y."/>
        </authorList>
    </citation>
    <scope>NUCLEOTIDE SEQUENCE [LARGE SCALE GENOMIC DNA]</scope>
    <source>
        <strain evidence="6">HL-2020</strain>
        <tissue evidence="6">Leaf</tissue>
    </source>
</reference>
<keyword evidence="1" id="KW-0677">Repeat</keyword>
<protein>
    <recommendedName>
        <fullName evidence="8">NB-ARC domain-containing protein</fullName>
    </recommendedName>
</protein>
<gene>
    <name evidence="6" type="ORF">IFM89_012111</name>
</gene>
<dbReference type="Pfam" id="PF23559">
    <property type="entry name" value="WHD_DRP"/>
    <property type="match status" value="1"/>
</dbReference>
<evidence type="ECO:0000313" key="6">
    <source>
        <dbReference type="EMBL" id="KAF9608943.1"/>
    </source>
</evidence>
<dbReference type="InterPro" id="IPR002182">
    <property type="entry name" value="NB-ARC"/>
</dbReference>
<comment type="caution">
    <text evidence="6">The sequence shown here is derived from an EMBL/GenBank/DDBJ whole genome shotgun (WGS) entry which is preliminary data.</text>
</comment>
<dbReference type="Gene3D" id="3.80.10.10">
    <property type="entry name" value="Ribonuclease Inhibitor"/>
    <property type="match status" value="1"/>
</dbReference>
<dbReference type="PRINTS" id="PR00364">
    <property type="entry name" value="DISEASERSIST"/>
</dbReference>
<dbReference type="SUPFAM" id="SSF52540">
    <property type="entry name" value="P-loop containing nucleoside triphosphate hydrolases"/>
    <property type="match status" value="1"/>
</dbReference>
<dbReference type="EMBL" id="JADFTS010000004">
    <property type="protein sequence ID" value="KAF9608943.1"/>
    <property type="molecule type" value="Genomic_DNA"/>
</dbReference>
<organism evidence="6 7">
    <name type="scientific">Coptis chinensis</name>
    <dbReference type="NCBI Taxonomy" id="261450"/>
    <lineage>
        <taxon>Eukaryota</taxon>
        <taxon>Viridiplantae</taxon>
        <taxon>Streptophyta</taxon>
        <taxon>Embryophyta</taxon>
        <taxon>Tracheophyta</taxon>
        <taxon>Spermatophyta</taxon>
        <taxon>Magnoliopsida</taxon>
        <taxon>Ranunculales</taxon>
        <taxon>Ranunculaceae</taxon>
        <taxon>Coptidoideae</taxon>
        <taxon>Coptis</taxon>
    </lineage>
</organism>
<dbReference type="GO" id="GO:0043531">
    <property type="term" value="F:ADP binding"/>
    <property type="evidence" value="ECO:0007669"/>
    <property type="project" value="InterPro"/>
</dbReference>
<evidence type="ECO:0000256" key="1">
    <source>
        <dbReference type="ARBA" id="ARBA00022737"/>
    </source>
</evidence>
<dbReference type="Pfam" id="PF23598">
    <property type="entry name" value="LRR_14"/>
    <property type="match status" value="1"/>
</dbReference>
<dbReference type="GO" id="GO:0006952">
    <property type="term" value="P:defense response"/>
    <property type="evidence" value="ECO:0007669"/>
    <property type="project" value="UniProtKB-KW"/>
</dbReference>
<dbReference type="InterPro" id="IPR042197">
    <property type="entry name" value="Apaf_helical"/>
</dbReference>
<feature type="domain" description="Disease resistance protein winged helix" evidence="4">
    <location>
        <begin position="196"/>
        <end position="263"/>
    </location>
</feature>
<keyword evidence="2" id="KW-0611">Plant defense</keyword>
<dbReference type="Gene3D" id="1.10.8.430">
    <property type="entry name" value="Helical domain of apoptotic protease-activating factors"/>
    <property type="match status" value="1"/>
</dbReference>
<dbReference type="OrthoDB" id="598235at2759"/>
<proteinExistence type="predicted"/>
<dbReference type="PANTHER" id="PTHR36766:SF63">
    <property type="entry name" value="NB-ARC DOMAIN-CONTAINING PROTEIN"/>
    <property type="match status" value="1"/>
</dbReference>
<dbReference type="Pfam" id="PF00931">
    <property type="entry name" value="NB-ARC"/>
    <property type="match status" value="1"/>
</dbReference>
<evidence type="ECO:0000259" key="5">
    <source>
        <dbReference type="Pfam" id="PF23598"/>
    </source>
</evidence>
<evidence type="ECO:0000313" key="7">
    <source>
        <dbReference type="Proteomes" id="UP000631114"/>
    </source>
</evidence>
<dbReference type="InterPro" id="IPR058922">
    <property type="entry name" value="WHD_DRP"/>
</dbReference>
<dbReference type="SUPFAM" id="SSF52058">
    <property type="entry name" value="L domain-like"/>
    <property type="match status" value="1"/>
</dbReference>
<dbReference type="PANTHER" id="PTHR36766">
    <property type="entry name" value="PLANT BROAD-SPECTRUM MILDEW RESISTANCE PROTEIN RPW8"/>
    <property type="match status" value="1"/>
</dbReference>
<dbReference type="Gene3D" id="3.40.50.300">
    <property type="entry name" value="P-loop containing nucleotide triphosphate hydrolases"/>
    <property type="match status" value="1"/>
</dbReference>
<dbReference type="InterPro" id="IPR032675">
    <property type="entry name" value="LRR_dom_sf"/>
</dbReference>
<dbReference type="Proteomes" id="UP000631114">
    <property type="component" value="Unassembled WGS sequence"/>
</dbReference>
<evidence type="ECO:0000259" key="4">
    <source>
        <dbReference type="Pfam" id="PF23559"/>
    </source>
</evidence>
<evidence type="ECO:0000259" key="3">
    <source>
        <dbReference type="Pfam" id="PF00931"/>
    </source>
</evidence>